<dbReference type="Gene3D" id="1.10.10.800">
    <property type="match status" value="1"/>
</dbReference>
<dbReference type="SUPFAM" id="SSF53474">
    <property type="entry name" value="alpha/beta-Hydrolases"/>
    <property type="match status" value="1"/>
</dbReference>
<sequence>MPPDQTPAPRTDVTFASGDAQCAAWLYLPAGYSPAAPGPIIVMAHGLGGVREERLDAFADRFSAASYACLVFDYRYFGASGGEPRQLLDVASQRADWKAAVSYARSLPEIDPDRVVVWGTSFSSGHTIVTAADDKRIVAAMAQCPFTDGLASGLTMSPLVSAKVTARAVRDVIASRLGKGPVMIPTYGAPGSTALMTSPDAAAGVQALIPEGASYPKDVAARIALQIPREFPGRKAKDVTCPLHVVICERDTVAPPKPTQKHVAKAPNAEIKLYDAGHFDIYVGDWFERNVTEQLDFLTRTVPLA</sequence>
<dbReference type="AlphaFoldDB" id="M3TAJ1"/>
<dbReference type="RefSeq" id="WP_008376434.1">
    <property type="nucleotide sequence ID" value="NZ_BAOP01000003.1"/>
</dbReference>
<dbReference type="EMBL" id="BAOP01000003">
    <property type="protein sequence ID" value="GAC78441.1"/>
    <property type="molecule type" value="Genomic_DNA"/>
</dbReference>
<evidence type="ECO:0000259" key="3">
    <source>
        <dbReference type="Pfam" id="PF12697"/>
    </source>
</evidence>
<dbReference type="Proteomes" id="UP000035009">
    <property type="component" value="Unassembled WGS sequence"/>
</dbReference>
<accession>M3TAJ1</accession>
<dbReference type="PANTHER" id="PTHR22946:SF9">
    <property type="entry name" value="POLYKETIDE TRANSFERASE AF380"/>
    <property type="match status" value="1"/>
</dbReference>
<dbReference type="Pfam" id="PF12697">
    <property type="entry name" value="Abhydrolase_6"/>
    <property type="match status" value="1"/>
</dbReference>
<keyword evidence="5" id="KW-1185">Reference proteome</keyword>
<proteinExistence type="inferred from homology"/>
<evidence type="ECO:0000313" key="4">
    <source>
        <dbReference type="EMBL" id="GAC78441.1"/>
    </source>
</evidence>
<organism evidence="4 5">
    <name type="scientific">Gordonia malaquae NBRC 108250</name>
    <dbReference type="NCBI Taxonomy" id="1223542"/>
    <lineage>
        <taxon>Bacteria</taxon>
        <taxon>Bacillati</taxon>
        <taxon>Actinomycetota</taxon>
        <taxon>Actinomycetes</taxon>
        <taxon>Mycobacteriales</taxon>
        <taxon>Gordoniaceae</taxon>
        <taxon>Gordonia</taxon>
    </lineage>
</organism>
<dbReference type="InterPro" id="IPR050261">
    <property type="entry name" value="FrsA_esterase"/>
</dbReference>
<protein>
    <recommendedName>
        <fullName evidence="3">AB hydrolase-1 domain-containing protein</fullName>
    </recommendedName>
</protein>
<dbReference type="STRING" id="410332.SAMN04488550_2423"/>
<name>M3TAJ1_GORML</name>
<comment type="similarity">
    <text evidence="2">Belongs to the AB hydrolase superfamily. FUS2 hydrolase family.</text>
</comment>
<evidence type="ECO:0000256" key="2">
    <source>
        <dbReference type="ARBA" id="ARBA00038115"/>
    </source>
</evidence>
<dbReference type="InterPro" id="IPR029058">
    <property type="entry name" value="AB_hydrolase_fold"/>
</dbReference>
<dbReference type="PANTHER" id="PTHR22946">
    <property type="entry name" value="DIENELACTONE HYDROLASE DOMAIN-CONTAINING PROTEIN-RELATED"/>
    <property type="match status" value="1"/>
</dbReference>
<evidence type="ECO:0000256" key="1">
    <source>
        <dbReference type="ARBA" id="ARBA00022801"/>
    </source>
</evidence>
<dbReference type="InterPro" id="IPR000073">
    <property type="entry name" value="AB_hydrolase_1"/>
</dbReference>
<gene>
    <name evidence="4" type="ORF">GM1_003_01800</name>
</gene>
<keyword evidence="1" id="KW-0378">Hydrolase</keyword>
<comment type="caution">
    <text evidence="4">The sequence shown here is derived from an EMBL/GenBank/DDBJ whole genome shotgun (WGS) entry which is preliminary data.</text>
</comment>
<dbReference type="Gene3D" id="3.40.50.1820">
    <property type="entry name" value="alpha/beta hydrolase"/>
    <property type="match status" value="1"/>
</dbReference>
<dbReference type="GO" id="GO:0052689">
    <property type="term" value="F:carboxylic ester hydrolase activity"/>
    <property type="evidence" value="ECO:0007669"/>
    <property type="project" value="UniProtKB-ARBA"/>
</dbReference>
<reference evidence="4 5" key="1">
    <citation type="submission" date="2013-02" db="EMBL/GenBank/DDBJ databases">
        <title>Whole genome shotgun sequence of Gordonia malaquae NBRC 108250.</title>
        <authorList>
            <person name="Yoshida I."/>
            <person name="Hosoyama A."/>
            <person name="Tsuchikane K."/>
            <person name="Ando Y."/>
            <person name="Baba S."/>
            <person name="Ohji S."/>
            <person name="Hamada M."/>
            <person name="Tamura T."/>
            <person name="Yamazoe A."/>
            <person name="Yamazaki S."/>
            <person name="Fujita N."/>
        </authorList>
    </citation>
    <scope>NUCLEOTIDE SEQUENCE [LARGE SCALE GENOMIC DNA]</scope>
    <source>
        <strain evidence="4 5">NBRC 108250</strain>
    </source>
</reference>
<evidence type="ECO:0000313" key="5">
    <source>
        <dbReference type="Proteomes" id="UP000035009"/>
    </source>
</evidence>
<dbReference type="OrthoDB" id="5902829at2"/>
<dbReference type="eggNOG" id="COG1073">
    <property type="taxonomic scope" value="Bacteria"/>
</dbReference>
<feature type="domain" description="AB hydrolase-1" evidence="3">
    <location>
        <begin position="41"/>
        <end position="279"/>
    </location>
</feature>